<name>A0A1S3YNZ0_TOBAC</name>
<dbReference type="OrthoDB" id="1324188at2759"/>
<reference evidence="2" key="2">
    <citation type="submission" date="2025-08" db="UniProtKB">
        <authorList>
            <consortium name="RefSeq"/>
        </authorList>
    </citation>
    <scope>IDENTIFICATION</scope>
    <source>
        <tissue evidence="2">Leaf</tissue>
    </source>
</reference>
<proteinExistence type="predicted"/>
<gene>
    <name evidence="2" type="primary">LOC107778013</name>
</gene>
<dbReference type="KEGG" id="nta:107778013"/>
<organism evidence="1 2">
    <name type="scientific">Nicotiana tabacum</name>
    <name type="common">Common tobacco</name>
    <dbReference type="NCBI Taxonomy" id="4097"/>
    <lineage>
        <taxon>Eukaryota</taxon>
        <taxon>Viridiplantae</taxon>
        <taxon>Streptophyta</taxon>
        <taxon>Embryophyta</taxon>
        <taxon>Tracheophyta</taxon>
        <taxon>Spermatophyta</taxon>
        <taxon>Magnoliopsida</taxon>
        <taxon>eudicotyledons</taxon>
        <taxon>Gunneridae</taxon>
        <taxon>Pentapetalae</taxon>
        <taxon>asterids</taxon>
        <taxon>lamiids</taxon>
        <taxon>Solanales</taxon>
        <taxon>Solanaceae</taxon>
        <taxon>Nicotianoideae</taxon>
        <taxon>Nicotianeae</taxon>
        <taxon>Nicotiana</taxon>
    </lineage>
</organism>
<dbReference type="AlphaFoldDB" id="A0A1S3YNZ0"/>
<dbReference type="RefSeq" id="XP_016453675.1">
    <property type="nucleotide sequence ID" value="XM_016598189.2"/>
</dbReference>
<evidence type="ECO:0000313" key="1">
    <source>
        <dbReference type="Proteomes" id="UP000790787"/>
    </source>
</evidence>
<evidence type="ECO:0000313" key="2">
    <source>
        <dbReference type="RefSeq" id="XP_016453675.1"/>
    </source>
</evidence>
<sequence length="139" mass="15620">MATIKEYSTEIEAQVFDNMLHRCCCSKVFATERSDIEVLTDTMKSALKNTKSEEVQVFDEGSQGNGNTHQSHSKTLKTKVTTEVLVNQIVPAEMKKKCRLGDPESFDYLNQSYRYESVSVTGAHGSLGVQRRIGKGHWN</sequence>
<dbReference type="Proteomes" id="UP000790787">
    <property type="component" value="Chromosome 8"/>
</dbReference>
<accession>A0A1S3YNZ0</accession>
<reference evidence="1" key="1">
    <citation type="journal article" date="2014" name="Nat. Commun.">
        <title>The tobacco genome sequence and its comparison with those of tomato and potato.</title>
        <authorList>
            <person name="Sierro N."/>
            <person name="Battey J.N."/>
            <person name="Ouadi S."/>
            <person name="Bakaher N."/>
            <person name="Bovet L."/>
            <person name="Willig A."/>
            <person name="Goepfert S."/>
            <person name="Peitsch M.C."/>
            <person name="Ivanov N.V."/>
        </authorList>
    </citation>
    <scope>NUCLEOTIDE SEQUENCE [LARGE SCALE GENOMIC DNA]</scope>
</reference>
<dbReference type="PaxDb" id="4097-A0A1S3YNZ0"/>
<protein>
    <submittedName>
        <fullName evidence="2">Uncharacterized protein LOC107778013</fullName>
    </submittedName>
</protein>
<dbReference type="GeneID" id="107778013"/>
<keyword evidence="1" id="KW-1185">Reference proteome</keyword>
<dbReference type="RefSeq" id="XP_016453675.1">
    <property type="nucleotide sequence ID" value="XM_016598189.1"/>
</dbReference>